<dbReference type="AlphaFoldDB" id="A0A6A6I6X0"/>
<dbReference type="OrthoDB" id="3711359at2759"/>
<dbReference type="RefSeq" id="XP_033681115.1">
    <property type="nucleotide sequence ID" value="XM_033836113.1"/>
</dbReference>
<organism evidence="1 2">
    <name type="scientific">Trematosphaeria pertusa</name>
    <dbReference type="NCBI Taxonomy" id="390896"/>
    <lineage>
        <taxon>Eukaryota</taxon>
        <taxon>Fungi</taxon>
        <taxon>Dikarya</taxon>
        <taxon>Ascomycota</taxon>
        <taxon>Pezizomycotina</taxon>
        <taxon>Dothideomycetes</taxon>
        <taxon>Pleosporomycetidae</taxon>
        <taxon>Pleosporales</taxon>
        <taxon>Massarineae</taxon>
        <taxon>Trematosphaeriaceae</taxon>
        <taxon>Trematosphaeria</taxon>
    </lineage>
</organism>
<name>A0A6A6I6X0_9PLEO</name>
<gene>
    <name evidence="1" type="ORF">BU26DRAFT_61872</name>
</gene>
<sequence>MAKRKARTSIAPQPMPKKSRVDVALNNVESKPPQAYAGFLNYDIRVMIYEYMDLMPLAGGEEWKGLLLSCKDASEEMNEVAAKRLKKFLALFPEKYKAGLPKRLAANYTMEISVVPLLPEWNALTAVTILLPPAALGRERFEHLHPLLSLYLDKLTVLSKSDIATARKSLRSYVFPEFENIYSSMTAITNRSMPWLRYVADALMKLYLNILHHSDEKFRLYVGRTCQLRPIRVKTVVIAWDFRGDKAKELEERARGRRRLMQGRKYEYAENTKNKARSHYKLGRDYEFSYRYDLMGMGGLMGEAGIVSKSRWAHNEPYHPLQLLQTVKTKPISSDGIGQEWVEG</sequence>
<dbReference type="GeneID" id="54589443"/>
<evidence type="ECO:0000313" key="1">
    <source>
        <dbReference type="EMBL" id="KAF2246111.1"/>
    </source>
</evidence>
<reference evidence="1" key="1">
    <citation type="journal article" date="2020" name="Stud. Mycol.">
        <title>101 Dothideomycetes genomes: a test case for predicting lifestyles and emergence of pathogens.</title>
        <authorList>
            <person name="Haridas S."/>
            <person name="Albert R."/>
            <person name="Binder M."/>
            <person name="Bloem J."/>
            <person name="Labutti K."/>
            <person name="Salamov A."/>
            <person name="Andreopoulos B."/>
            <person name="Baker S."/>
            <person name="Barry K."/>
            <person name="Bills G."/>
            <person name="Bluhm B."/>
            <person name="Cannon C."/>
            <person name="Castanera R."/>
            <person name="Culley D."/>
            <person name="Daum C."/>
            <person name="Ezra D."/>
            <person name="Gonzalez J."/>
            <person name="Henrissat B."/>
            <person name="Kuo A."/>
            <person name="Liang C."/>
            <person name="Lipzen A."/>
            <person name="Lutzoni F."/>
            <person name="Magnuson J."/>
            <person name="Mondo S."/>
            <person name="Nolan M."/>
            <person name="Ohm R."/>
            <person name="Pangilinan J."/>
            <person name="Park H.-J."/>
            <person name="Ramirez L."/>
            <person name="Alfaro M."/>
            <person name="Sun H."/>
            <person name="Tritt A."/>
            <person name="Yoshinaga Y."/>
            <person name="Zwiers L.-H."/>
            <person name="Turgeon B."/>
            <person name="Goodwin S."/>
            <person name="Spatafora J."/>
            <person name="Crous P."/>
            <person name="Grigoriev I."/>
        </authorList>
    </citation>
    <scope>NUCLEOTIDE SEQUENCE</scope>
    <source>
        <strain evidence="1">CBS 122368</strain>
    </source>
</reference>
<protein>
    <submittedName>
        <fullName evidence="1">Uncharacterized protein</fullName>
    </submittedName>
</protein>
<evidence type="ECO:0000313" key="2">
    <source>
        <dbReference type="Proteomes" id="UP000800094"/>
    </source>
</evidence>
<keyword evidence="2" id="KW-1185">Reference proteome</keyword>
<dbReference type="EMBL" id="ML987199">
    <property type="protein sequence ID" value="KAF2246111.1"/>
    <property type="molecule type" value="Genomic_DNA"/>
</dbReference>
<proteinExistence type="predicted"/>
<dbReference type="Proteomes" id="UP000800094">
    <property type="component" value="Unassembled WGS sequence"/>
</dbReference>
<accession>A0A6A6I6X0</accession>